<evidence type="ECO:0000313" key="10">
    <source>
        <dbReference type="EMBL" id="ESW97766.1"/>
    </source>
</evidence>
<dbReference type="STRING" id="871575.W1QAC4"/>
<dbReference type="InterPro" id="IPR005336">
    <property type="entry name" value="MPC"/>
</dbReference>
<dbReference type="OMA" id="PQQFAIC"/>
<dbReference type="HOGENOM" id="CLU_099502_1_0_1"/>
<dbReference type="GO" id="GO:0006850">
    <property type="term" value="P:pyruvate import into mitochondria"/>
    <property type="evidence" value="ECO:0007669"/>
    <property type="project" value="InterPro"/>
</dbReference>
<keyword evidence="3 9" id="KW-0813">Transport</keyword>
<name>W1QAC4_OGAPD</name>
<dbReference type="Proteomes" id="UP000008673">
    <property type="component" value="Unassembled WGS sequence"/>
</dbReference>
<keyword evidence="4" id="KW-0812">Transmembrane</keyword>
<comment type="similarity">
    <text evidence="2 9">Belongs to the mitochondrial pyruvate carrier (MPC) (TC 2.A.105) family.</text>
</comment>
<dbReference type="AlphaFoldDB" id="W1QAC4"/>
<dbReference type="EMBL" id="AEOI02000009">
    <property type="protein sequence ID" value="ESW97766.1"/>
    <property type="molecule type" value="Genomic_DNA"/>
</dbReference>
<dbReference type="PANTHER" id="PTHR14154">
    <property type="entry name" value="UPF0041 BRAIN PROTEIN 44-RELATED"/>
    <property type="match status" value="1"/>
</dbReference>
<evidence type="ECO:0000256" key="7">
    <source>
        <dbReference type="ARBA" id="ARBA00023128"/>
    </source>
</evidence>
<evidence type="ECO:0000313" key="11">
    <source>
        <dbReference type="Proteomes" id="UP000008673"/>
    </source>
</evidence>
<organism evidence="10 11">
    <name type="scientific">Ogataea parapolymorpha (strain ATCC 26012 / BCRC 20466 / JCM 22074 / NRRL Y-7560 / DL-1)</name>
    <name type="common">Yeast</name>
    <name type="synonym">Hansenula polymorpha</name>
    <dbReference type="NCBI Taxonomy" id="871575"/>
    <lineage>
        <taxon>Eukaryota</taxon>
        <taxon>Fungi</taxon>
        <taxon>Dikarya</taxon>
        <taxon>Ascomycota</taxon>
        <taxon>Saccharomycotina</taxon>
        <taxon>Pichiomycetes</taxon>
        <taxon>Pichiales</taxon>
        <taxon>Pichiaceae</taxon>
        <taxon>Ogataea</taxon>
    </lineage>
</organism>
<evidence type="ECO:0000256" key="5">
    <source>
        <dbReference type="ARBA" id="ARBA00022792"/>
    </source>
</evidence>
<dbReference type="GeneID" id="25771305"/>
<keyword evidence="8" id="KW-0472">Membrane</keyword>
<evidence type="ECO:0000256" key="1">
    <source>
        <dbReference type="ARBA" id="ARBA00004448"/>
    </source>
</evidence>
<comment type="function">
    <text evidence="9">Mediates the uptake of pyruvate into mitochondria.</text>
</comment>
<dbReference type="GO" id="GO:0005743">
    <property type="term" value="C:mitochondrial inner membrane"/>
    <property type="evidence" value="ECO:0007669"/>
    <property type="project" value="UniProtKB-SubCell"/>
</dbReference>
<reference evidence="10 11" key="1">
    <citation type="journal article" date="2013" name="BMC Genomics">
        <title>Genome sequence and analysis of methylotrophic yeast Hansenula polymorpha DL1.</title>
        <authorList>
            <person name="Ravin N.V."/>
            <person name="Eldarov M.A."/>
            <person name="Kadnikov V.V."/>
            <person name="Beletsky A.V."/>
            <person name="Schneider J."/>
            <person name="Mardanova E.S."/>
            <person name="Smekalova E.M."/>
            <person name="Zvereva M.I."/>
            <person name="Dontsova O.A."/>
            <person name="Mardanov A.V."/>
            <person name="Skryabin K.G."/>
        </authorList>
    </citation>
    <scope>NUCLEOTIDE SEQUENCE [LARGE SCALE GENOMIC DNA]</scope>
    <source>
        <strain evidence="11">ATCC 26012 / BCRC 20466 / JCM 22074 / NRRL Y-7560 / DL-1</strain>
    </source>
</reference>
<evidence type="ECO:0000256" key="3">
    <source>
        <dbReference type="ARBA" id="ARBA00022448"/>
    </source>
</evidence>
<dbReference type="Pfam" id="PF03650">
    <property type="entry name" value="MPC"/>
    <property type="match status" value="1"/>
</dbReference>
<evidence type="ECO:0000256" key="8">
    <source>
        <dbReference type="ARBA" id="ARBA00023136"/>
    </source>
</evidence>
<comment type="caution">
    <text evidence="10">The sequence shown here is derived from an EMBL/GenBank/DDBJ whole genome shotgun (WGS) entry which is preliminary data.</text>
</comment>
<accession>W1QAC4</accession>
<dbReference type="KEGG" id="opa:HPODL_01849"/>
<evidence type="ECO:0000256" key="6">
    <source>
        <dbReference type="ARBA" id="ARBA00022989"/>
    </source>
</evidence>
<dbReference type="eggNOG" id="KOG1589">
    <property type="taxonomic scope" value="Eukaryota"/>
</dbReference>
<keyword evidence="11" id="KW-1185">Reference proteome</keyword>
<sequence length="122" mass="13665">MATAFRRFLNSETGPRTVHFWAPVMKWSLVFAGANDMVRPVEKVSGSQQLALLATGAIWTRWSFVIRPQNMLLASVNFLLGTVAGYQVIRLYNWRRTLGDSPLDSFKYIINGTPEASSTTPV</sequence>
<evidence type="ECO:0000256" key="2">
    <source>
        <dbReference type="ARBA" id="ARBA00006416"/>
    </source>
</evidence>
<dbReference type="RefSeq" id="XP_013933851.1">
    <property type="nucleotide sequence ID" value="XM_014078376.1"/>
</dbReference>
<comment type="subcellular location">
    <subcellularLocation>
        <location evidence="1 9">Mitochondrion inner membrane</location>
        <topology evidence="1 9">Multi-pass membrane protein</topology>
    </subcellularLocation>
</comment>
<protein>
    <recommendedName>
        <fullName evidence="9">Mitochondrial pyruvate carrier</fullName>
    </recommendedName>
</protein>
<keyword evidence="5 9" id="KW-0999">Mitochondrion inner membrane</keyword>
<dbReference type="OrthoDB" id="869189at2759"/>
<keyword evidence="6" id="KW-1133">Transmembrane helix</keyword>
<keyword evidence="7 9" id="KW-0496">Mitochondrion</keyword>
<evidence type="ECO:0000256" key="9">
    <source>
        <dbReference type="RuleBase" id="RU363100"/>
    </source>
</evidence>
<proteinExistence type="inferred from homology"/>
<evidence type="ECO:0000256" key="4">
    <source>
        <dbReference type="ARBA" id="ARBA00022692"/>
    </source>
</evidence>
<gene>
    <name evidence="10" type="ORF">HPODL_01849</name>
</gene>